<accession>A0A679JFW9</accession>
<gene>
    <name evidence="3" type="ORF">VVAX_06720</name>
</gene>
<feature type="chain" id="PRO_5025612423" evidence="2">
    <location>
        <begin position="26"/>
        <end position="121"/>
    </location>
</feature>
<evidence type="ECO:0000313" key="3">
    <source>
        <dbReference type="EMBL" id="CAA2110480.1"/>
    </source>
</evidence>
<keyword evidence="2" id="KW-0732">Signal</keyword>
<dbReference type="RefSeq" id="WP_339095035.1">
    <property type="nucleotide sequence ID" value="NZ_LR743508.1"/>
</dbReference>
<dbReference type="AlphaFoldDB" id="A0A679JFW9"/>
<evidence type="ECO:0000256" key="1">
    <source>
        <dbReference type="SAM" id="MobiDB-lite"/>
    </source>
</evidence>
<sequence length="121" mass="12251">MGSFRLCGMAAVAALASGIGLPARAADAAPAPASSCIEVTVNGERVPSYDCMTDKLRPSAAAPGAAGQGLASEAIVQRPSNQLGLFNRAATEHRMGNTFGTSVYPQRPPAAVPSSPLMPAR</sequence>
<name>A0A679JFW9_VARPD</name>
<protein>
    <submittedName>
        <fullName evidence="3">Uncharacterized protein</fullName>
    </submittedName>
</protein>
<reference evidence="3" key="1">
    <citation type="submission" date="2019-12" db="EMBL/GenBank/DDBJ databases">
        <authorList>
            <person name="Cremers G."/>
        </authorList>
    </citation>
    <scope>NUCLEOTIDE SEQUENCE</scope>
    <source>
        <strain evidence="3">Vvax</strain>
    </source>
</reference>
<feature type="region of interest" description="Disordered" evidence="1">
    <location>
        <begin position="98"/>
        <end position="121"/>
    </location>
</feature>
<feature type="signal peptide" evidence="2">
    <location>
        <begin position="1"/>
        <end position="25"/>
    </location>
</feature>
<organism evidence="3">
    <name type="scientific">Variovorax paradoxus</name>
    <dbReference type="NCBI Taxonomy" id="34073"/>
    <lineage>
        <taxon>Bacteria</taxon>
        <taxon>Pseudomonadati</taxon>
        <taxon>Pseudomonadota</taxon>
        <taxon>Betaproteobacteria</taxon>
        <taxon>Burkholderiales</taxon>
        <taxon>Comamonadaceae</taxon>
        <taxon>Variovorax</taxon>
    </lineage>
</organism>
<proteinExistence type="predicted"/>
<dbReference type="EMBL" id="LR743508">
    <property type="protein sequence ID" value="CAA2110480.1"/>
    <property type="molecule type" value="Genomic_DNA"/>
</dbReference>
<evidence type="ECO:0000256" key="2">
    <source>
        <dbReference type="SAM" id="SignalP"/>
    </source>
</evidence>